<comment type="caution">
    <text evidence="2">The sequence shown here is derived from an EMBL/GenBank/DDBJ whole genome shotgun (WGS) entry which is preliminary data.</text>
</comment>
<proteinExistence type="predicted"/>
<evidence type="ECO:0000256" key="1">
    <source>
        <dbReference type="SAM" id="MobiDB-lite"/>
    </source>
</evidence>
<feature type="region of interest" description="Disordered" evidence="1">
    <location>
        <begin position="45"/>
        <end position="106"/>
    </location>
</feature>
<sequence>MLDSVVAQLEQVQENGIWAWDCLLNEPVLIFPVVLALLGDNPMQSRRGGKDAAAPAGSDAGGSNDTSSATSGDGDDEAHSVASQSSVASGNLGMQDKTPSKKKTHQRKVLETFEQMQDHITAFIKPGKPCNRQETTATLHTYFTEAQSLNTQTKIKKMHTKTGIKDTYWLYFIEQLFQSYKNKCGTASRAVALQAKVATLPSEPISPVWQIKGLDPHSDTPVEILHVILLGFIKYMW</sequence>
<reference evidence="2" key="1">
    <citation type="submission" date="2020-11" db="EMBL/GenBank/DDBJ databases">
        <authorList>
            <consortium name="DOE Joint Genome Institute"/>
            <person name="Ahrendt S."/>
            <person name="Riley R."/>
            <person name="Andreopoulos W."/>
            <person name="LaButti K."/>
            <person name="Pangilinan J."/>
            <person name="Ruiz-duenas F.J."/>
            <person name="Barrasa J.M."/>
            <person name="Sanchez-Garcia M."/>
            <person name="Camarero S."/>
            <person name="Miyauchi S."/>
            <person name="Serrano A."/>
            <person name="Linde D."/>
            <person name="Babiker R."/>
            <person name="Drula E."/>
            <person name="Ayuso-Fernandez I."/>
            <person name="Pacheco R."/>
            <person name="Padilla G."/>
            <person name="Ferreira P."/>
            <person name="Barriuso J."/>
            <person name="Kellner H."/>
            <person name="Castanera R."/>
            <person name="Alfaro M."/>
            <person name="Ramirez L."/>
            <person name="Pisabarro A.G."/>
            <person name="Kuo A."/>
            <person name="Tritt A."/>
            <person name="Lipzen A."/>
            <person name="He G."/>
            <person name="Yan M."/>
            <person name="Ng V."/>
            <person name="Cullen D."/>
            <person name="Martin F."/>
            <person name="Rosso M.-N."/>
            <person name="Henrissat B."/>
            <person name="Hibbett D."/>
            <person name="Martinez A.T."/>
            <person name="Grigoriev I.V."/>
        </authorList>
    </citation>
    <scope>NUCLEOTIDE SEQUENCE</scope>
    <source>
        <strain evidence="2">AH 44721</strain>
    </source>
</reference>
<feature type="compositionally biased region" description="Low complexity" evidence="1">
    <location>
        <begin position="80"/>
        <end position="89"/>
    </location>
</feature>
<evidence type="ECO:0000313" key="2">
    <source>
        <dbReference type="EMBL" id="KAF8868159.1"/>
    </source>
</evidence>
<feature type="compositionally biased region" description="Low complexity" evidence="1">
    <location>
        <begin position="51"/>
        <end position="72"/>
    </location>
</feature>
<organism evidence="2 3">
    <name type="scientific">Gymnopilus junonius</name>
    <name type="common">Spectacular rustgill mushroom</name>
    <name type="synonym">Gymnopilus spectabilis subsp. junonius</name>
    <dbReference type="NCBI Taxonomy" id="109634"/>
    <lineage>
        <taxon>Eukaryota</taxon>
        <taxon>Fungi</taxon>
        <taxon>Dikarya</taxon>
        <taxon>Basidiomycota</taxon>
        <taxon>Agaricomycotina</taxon>
        <taxon>Agaricomycetes</taxon>
        <taxon>Agaricomycetidae</taxon>
        <taxon>Agaricales</taxon>
        <taxon>Agaricineae</taxon>
        <taxon>Hymenogastraceae</taxon>
        <taxon>Gymnopilus</taxon>
    </lineage>
</organism>
<protein>
    <submittedName>
        <fullName evidence="2">Uncharacterized protein</fullName>
    </submittedName>
</protein>
<dbReference type="AlphaFoldDB" id="A0A9P5N6G0"/>
<dbReference type="EMBL" id="JADNYJ010000776">
    <property type="protein sequence ID" value="KAF8868159.1"/>
    <property type="molecule type" value="Genomic_DNA"/>
</dbReference>
<gene>
    <name evidence="2" type="ORF">CPB84DRAFT_1858409</name>
</gene>
<name>A0A9P5N6G0_GYMJU</name>
<dbReference type="OrthoDB" id="3025013at2759"/>
<dbReference type="Proteomes" id="UP000724874">
    <property type="component" value="Unassembled WGS sequence"/>
</dbReference>
<keyword evidence="3" id="KW-1185">Reference proteome</keyword>
<accession>A0A9P5N6G0</accession>
<evidence type="ECO:0000313" key="3">
    <source>
        <dbReference type="Proteomes" id="UP000724874"/>
    </source>
</evidence>